<comment type="caution">
    <text evidence="2">The sequence shown here is derived from an EMBL/GenBank/DDBJ whole genome shotgun (WGS) entry which is preliminary data.</text>
</comment>
<dbReference type="SUPFAM" id="SSF56436">
    <property type="entry name" value="C-type lectin-like"/>
    <property type="match status" value="1"/>
</dbReference>
<dbReference type="PANTHER" id="PTHR31024">
    <property type="entry name" value="C-TYPE LECTIN"/>
    <property type="match status" value="1"/>
</dbReference>
<gene>
    <name evidence="2" type="ORF">PFISCL1PPCAC_3106</name>
</gene>
<dbReference type="AlphaFoldDB" id="A0AAV5UXH4"/>
<keyword evidence="3" id="KW-1185">Reference proteome</keyword>
<evidence type="ECO:0000313" key="2">
    <source>
        <dbReference type="EMBL" id="GMT11809.1"/>
    </source>
</evidence>
<dbReference type="Proteomes" id="UP001432322">
    <property type="component" value="Unassembled WGS sequence"/>
</dbReference>
<feature type="non-terminal residue" evidence="2">
    <location>
        <position position="1"/>
    </location>
</feature>
<dbReference type="EMBL" id="BTSY01000001">
    <property type="protein sequence ID" value="GMT11809.1"/>
    <property type="molecule type" value="Genomic_DNA"/>
</dbReference>
<proteinExistence type="predicted"/>
<accession>A0AAV5UXH4</accession>
<dbReference type="InterPro" id="IPR016186">
    <property type="entry name" value="C-type_lectin-like/link_sf"/>
</dbReference>
<dbReference type="InterPro" id="IPR016187">
    <property type="entry name" value="CTDL_fold"/>
</dbReference>
<evidence type="ECO:0000313" key="3">
    <source>
        <dbReference type="Proteomes" id="UP001432322"/>
    </source>
</evidence>
<feature type="non-terminal residue" evidence="2">
    <location>
        <position position="252"/>
    </location>
</feature>
<evidence type="ECO:0000259" key="1">
    <source>
        <dbReference type="PROSITE" id="PS50041"/>
    </source>
</evidence>
<dbReference type="PANTHER" id="PTHR31024:SF3">
    <property type="entry name" value="C-TYPE LECTIN-RELATED"/>
    <property type="match status" value="1"/>
</dbReference>
<protein>
    <recommendedName>
        <fullName evidence="1">C-type lectin domain-containing protein</fullName>
    </recommendedName>
</protein>
<feature type="domain" description="C-type lectin" evidence="1">
    <location>
        <begin position="128"/>
        <end position="244"/>
    </location>
</feature>
<dbReference type="CDD" id="cd00037">
    <property type="entry name" value="CLECT"/>
    <property type="match status" value="1"/>
</dbReference>
<dbReference type="Gene3D" id="3.10.100.10">
    <property type="entry name" value="Mannose-Binding Protein A, subunit A"/>
    <property type="match status" value="1"/>
</dbReference>
<sequence length="252" mass="27931">DFSTPFNESFVLKHDSSYQADIGNGIVAAEDIFFRATNRSSRQLIYVISAPVSTIRETLADSFKKRGGIIAVTELGTLATLPNLASPGYHSFGFNNISTDLQTLCDVNCFCPSHPTEIAFSDNERNTPNRGCYSSPTISTTYEVAKEECAAYGYIMTAVHDSEKEFFIQQVVSTQGSKLPAWIGYELGRDGYHWTDTYHSTYTNWAKGEPNVNNGDCVYTKQTTGFNSAWFAGKCSAEHVFVCEKYPCSVNK</sequence>
<dbReference type="Pfam" id="PF00059">
    <property type="entry name" value="Lectin_C"/>
    <property type="match status" value="1"/>
</dbReference>
<name>A0AAV5UXH4_9BILA</name>
<organism evidence="2 3">
    <name type="scientific">Pristionchus fissidentatus</name>
    <dbReference type="NCBI Taxonomy" id="1538716"/>
    <lineage>
        <taxon>Eukaryota</taxon>
        <taxon>Metazoa</taxon>
        <taxon>Ecdysozoa</taxon>
        <taxon>Nematoda</taxon>
        <taxon>Chromadorea</taxon>
        <taxon>Rhabditida</taxon>
        <taxon>Rhabditina</taxon>
        <taxon>Diplogasteromorpha</taxon>
        <taxon>Diplogasteroidea</taxon>
        <taxon>Neodiplogasteridae</taxon>
        <taxon>Pristionchus</taxon>
    </lineage>
</organism>
<reference evidence="2" key="1">
    <citation type="submission" date="2023-10" db="EMBL/GenBank/DDBJ databases">
        <title>Genome assembly of Pristionchus species.</title>
        <authorList>
            <person name="Yoshida K."/>
            <person name="Sommer R.J."/>
        </authorList>
    </citation>
    <scope>NUCLEOTIDE SEQUENCE</scope>
    <source>
        <strain evidence="2">RS5133</strain>
    </source>
</reference>
<dbReference type="SMART" id="SM00034">
    <property type="entry name" value="CLECT"/>
    <property type="match status" value="1"/>
</dbReference>
<dbReference type="InterPro" id="IPR001304">
    <property type="entry name" value="C-type_lectin-like"/>
</dbReference>
<dbReference type="PROSITE" id="PS50041">
    <property type="entry name" value="C_TYPE_LECTIN_2"/>
    <property type="match status" value="1"/>
</dbReference>